<proteinExistence type="predicted"/>
<dbReference type="EMBL" id="VDUZ01000064">
    <property type="protein sequence ID" value="TXL70195.1"/>
    <property type="molecule type" value="Genomic_DNA"/>
</dbReference>
<keyword evidence="2" id="KW-1185">Reference proteome</keyword>
<evidence type="ECO:0000313" key="1">
    <source>
        <dbReference type="EMBL" id="TXL70195.1"/>
    </source>
</evidence>
<dbReference type="OrthoDB" id="5877525at2"/>
<organism evidence="1 2">
    <name type="scientific">Vineibacter terrae</name>
    <dbReference type="NCBI Taxonomy" id="2586908"/>
    <lineage>
        <taxon>Bacteria</taxon>
        <taxon>Pseudomonadati</taxon>
        <taxon>Pseudomonadota</taxon>
        <taxon>Alphaproteobacteria</taxon>
        <taxon>Hyphomicrobiales</taxon>
        <taxon>Vineibacter</taxon>
    </lineage>
</organism>
<comment type="caution">
    <text evidence="1">The sequence shown here is derived from an EMBL/GenBank/DDBJ whole genome shotgun (WGS) entry which is preliminary data.</text>
</comment>
<dbReference type="Proteomes" id="UP000321638">
    <property type="component" value="Unassembled WGS sequence"/>
</dbReference>
<gene>
    <name evidence="1" type="ORF">FHP25_35785</name>
</gene>
<evidence type="ECO:0000313" key="2">
    <source>
        <dbReference type="Proteomes" id="UP000321638"/>
    </source>
</evidence>
<dbReference type="AlphaFoldDB" id="A0A5C8P8S4"/>
<accession>A0A5C8P8S4</accession>
<name>A0A5C8P8S4_9HYPH</name>
<sequence length="123" mass="14208">MSRDFPERDWRLLRELKPIALDRLCQRTLGEVQALCADAGKTNHQRYLALWDMIRERDDELAGAFDDLRRSTAVWRLTAMRQLGVLTDDEFGRFSEEVRDSVLTAIEILGAARGGRSKRSKKE</sequence>
<dbReference type="RefSeq" id="WP_147851807.1">
    <property type="nucleotide sequence ID" value="NZ_VDUZ01000064.1"/>
</dbReference>
<reference evidence="1 2" key="1">
    <citation type="submission" date="2019-06" db="EMBL/GenBank/DDBJ databases">
        <title>New taxonomy in bacterial strain CC-CFT640, isolated from vineyard.</title>
        <authorList>
            <person name="Lin S.-Y."/>
            <person name="Tsai C.-F."/>
            <person name="Young C.-C."/>
        </authorList>
    </citation>
    <scope>NUCLEOTIDE SEQUENCE [LARGE SCALE GENOMIC DNA]</scope>
    <source>
        <strain evidence="1 2">CC-CFT640</strain>
    </source>
</reference>
<protein>
    <submittedName>
        <fullName evidence="1">Peptide ABC transporter substrate-binding protein</fullName>
    </submittedName>
</protein>